<evidence type="ECO:0000256" key="1">
    <source>
        <dbReference type="SAM" id="Coils"/>
    </source>
</evidence>
<proteinExistence type="predicted"/>
<evidence type="ECO:0000313" key="3">
    <source>
        <dbReference type="Proteomes" id="UP000183487"/>
    </source>
</evidence>
<keyword evidence="1" id="KW-0175">Coiled coil</keyword>
<accession>A0A1H1IJA4</accession>
<dbReference type="InterPro" id="IPR008713">
    <property type="entry name" value="Phage_lambda_NinG"/>
</dbReference>
<name>A0A1H1IJA4_9BURK</name>
<evidence type="ECO:0000313" key="2">
    <source>
        <dbReference type="EMBL" id="SDR37458.1"/>
    </source>
</evidence>
<feature type="coiled-coil region" evidence="1">
    <location>
        <begin position="173"/>
        <end position="200"/>
    </location>
</feature>
<dbReference type="Proteomes" id="UP000183487">
    <property type="component" value="Unassembled WGS sequence"/>
</dbReference>
<gene>
    <name evidence="2" type="ORF">SAMN05443245_5227</name>
</gene>
<dbReference type="AlphaFoldDB" id="A0A1H1IJA4"/>
<organism evidence="2 3">
    <name type="scientific">Paraburkholderia fungorum</name>
    <dbReference type="NCBI Taxonomy" id="134537"/>
    <lineage>
        <taxon>Bacteria</taxon>
        <taxon>Pseudomonadati</taxon>
        <taxon>Pseudomonadota</taxon>
        <taxon>Betaproteobacteria</taxon>
        <taxon>Burkholderiales</taxon>
        <taxon>Burkholderiaceae</taxon>
        <taxon>Paraburkholderia</taxon>
    </lineage>
</organism>
<reference evidence="3" key="1">
    <citation type="submission" date="2016-10" db="EMBL/GenBank/DDBJ databases">
        <authorList>
            <person name="Varghese N."/>
        </authorList>
    </citation>
    <scope>NUCLEOTIDE SEQUENCE [LARGE SCALE GENOMIC DNA]</scope>
    <source>
        <strain evidence="3">GAS106B</strain>
    </source>
</reference>
<dbReference type="Pfam" id="PF05766">
    <property type="entry name" value="NinG"/>
    <property type="match status" value="1"/>
</dbReference>
<protein>
    <submittedName>
        <fullName evidence="2">Bacteriophage Lambda NinG protein</fullName>
    </submittedName>
</protein>
<dbReference type="EMBL" id="FNKP01000002">
    <property type="protein sequence ID" value="SDR37458.1"/>
    <property type="molecule type" value="Genomic_DNA"/>
</dbReference>
<keyword evidence="3" id="KW-1185">Reference proteome</keyword>
<sequence>MIRASLKPRKCAHCKDVFTPARSMQKVCGPLCAAGWAKAVAEKKAARAKKDERKSLAERKAKLKTRREWIAECQAVVNKVARLRDILAGHGCISCGSRPDARFGGAMDAGHFRSVGSAAHMRFFLPQIRLQCVKCNRYLGSNAVEYRKGLIERIGIDRVEEIESMQWTAKWSVEYLQRLKKVMNKKARRLERRIEQQKELEVA</sequence>